<dbReference type="EMBL" id="OU895880">
    <property type="protein sequence ID" value="CAG9810950.1"/>
    <property type="molecule type" value="Genomic_DNA"/>
</dbReference>
<reference evidence="1" key="2">
    <citation type="submission" date="2022-10" db="EMBL/GenBank/DDBJ databases">
        <authorList>
            <consortium name="ENA_rothamsted_submissions"/>
            <consortium name="culmorum"/>
            <person name="King R."/>
        </authorList>
    </citation>
    <scope>NUCLEOTIDE SEQUENCE</scope>
</reference>
<sequence>MLKKMSKIYQIEFTLNEFEFSQRFEDVVNQNSILDLLHIINIPTASKGYQLISQNWFDSKVCSHQQLIGIILRINGAIDDLPENLDLVSKSSILIAFQSTIGGHESKTYWKTAGRDKFYSLYIDDDDTDDVTSFCHAFLIDEIKNGRTGSLPHFQQKSKFHLQDIGDSDRRNLLVLATCKRQQNVVERLLNHDFVADDAIDKAWELFIEIVNDDDQKQTINNIIMKFLRSNSRYPFDFEYKKASKEVKEFVDKCESLHEDVDEDDFDALKLKIDSYPNLIHFYSRDSESLLAYSLRMRKFKIFDLLAKGITIGTHEDLDEVYENMYIQECRKLREQHKINAKEFPETHIFILRSKSRIGNNDKLSHKNWKFIDEAFEVLNKNDFIRKILKVAAEFKKLKIYFDFKHDSTYYLDPATSIYSKGIIYEGGSIFIGAKHLIDDERKFAVFGVLAHELCHLAVFMAFMNRNFDPFPVGESIIGTRFKNQVMVQCKEREEAERIVANVFSSYAEDVQDSEMIVTVPQMLMHYVNDSAKIEELEGTFEELFKYCREVVDPELDKALPVLKQLGDDEKVIKFADLTDPMKAKVLHSKLIFQGALTTFIELIGDDEEVLKLLESEDIRDILLRNVRLEFGEICQLNLKYGLTERFFVDRKISSELKNSFFPEEFEKNKKTIEQVRENMEKSKIFILADHAGTGKTTIFKNCALKLKQSLPNFWISFVNLRKCAKIFEKMSSDELNSDKVLQMLVKIVNPDSKLEQKIFTKLFAASKVVLLFDGVDEICPKFTTILAKIFKILMESDVKNEFWISTRPHYASKLEAFFQTSSFTFALCTADEEEKIIKKILTVNKIPEDKLLEFSRKVQLCIQHRLESYRETMDNPMMIQMITELYILDETIVSLNYHFKLYELMIEKQRKELGEKIPIEDHDKDSKLTVWDVHRILALELIIGDKFKLKNLSIIRKWKKEKKNWTSDMIQRYGFVIVDLKDENLDTSIDFMHRTWAEFFVAQFLMKFIFSDDDDNFSAEDIKILVNIFDAAMNESSALTKVQEFIHSFLINEAKSHKINKKVKKVILKKISKLQKDAGEGFRSYALMGCIDAEIFRKFWKFDQKINLLEELVIEIEVNILYDILDSNELSMYPNWLETFNKSGTKLITDETIEKLEGIVENEWQWNADKNLLKFYDFVDKNFNFEVRKKIYVNFRLKLGRNSKIQIQIILKYQNCLNAFEFMDMCLIHLDYYYLTFEALTLIYGIIEKFFNFDHESLNCFLFHYPHAVITGVPNFTAPPIEWSSPIVLAFESKNPKIHAFVKDFFMKYKKSVLELQNLILNSSFNNLVNPVSSLFYSDYKQLFEDVFGADKTKLAEKIENYVNNEAKGSYVKRNDQHLKDFMLFIFSDDEKADEMFKKINWINKS</sequence>
<protein>
    <recommendedName>
        <fullName evidence="3">NACHT domain-containing protein</fullName>
    </recommendedName>
</protein>
<evidence type="ECO:0008006" key="3">
    <source>
        <dbReference type="Google" id="ProtNLM"/>
    </source>
</evidence>
<proteinExistence type="predicted"/>
<organism evidence="1 2">
    <name type="scientific">Chironomus riparius</name>
    <dbReference type="NCBI Taxonomy" id="315576"/>
    <lineage>
        <taxon>Eukaryota</taxon>
        <taxon>Metazoa</taxon>
        <taxon>Ecdysozoa</taxon>
        <taxon>Arthropoda</taxon>
        <taxon>Hexapoda</taxon>
        <taxon>Insecta</taxon>
        <taxon>Pterygota</taxon>
        <taxon>Neoptera</taxon>
        <taxon>Endopterygota</taxon>
        <taxon>Diptera</taxon>
        <taxon>Nematocera</taxon>
        <taxon>Chironomoidea</taxon>
        <taxon>Chironomidae</taxon>
        <taxon>Chironominae</taxon>
        <taxon>Chironomus</taxon>
    </lineage>
</organism>
<evidence type="ECO:0000313" key="1">
    <source>
        <dbReference type="EMBL" id="CAG9810950.1"/>
    </source>
</evidence>
<evidence type="ECO:0000313" key="2">
    <source>
        <dbReference type="Proteomes" id="UP001153620"/>
    </source>
</evidence>
<dbReference type="Gene3D" id="3.40.50.300">
    <property type="entry name" value="P-loop containing nucleotide triphosphate hydrolases"/>
    <property type="match status" value="1"/>
</dbReference>
<keyword evidence="2" id="KW-1185">Reference proteome</keyword>
<dbReference type="Proteomes" id="UP001153620">
    <property type="component" value="Chromosome 4"/>
</dbReference>
<name>A0A9N9S7E4_9DIPT</name>
<gene>
    <name evidence="1" type="ORF">CHIRRI_LOCUS13760</name>
</gene>
<reference evidence="1" key="1">
    <citation type="submission" date="2022-01" db="EMBL/GenBank/DDBJ databases">
        <authorList>
            <person name="King R."/>
        </authorList>
    </citation>
    <scope>NUCLEOTIDE SEQUENCE</scope>
</reference>
<dbReference type="InterPro" id="IPR027417">
    <property type="entry name" value="P-loop_NTPase"/>
</dbReference>
<accession>A0A9N9S7E4</accession>
<dbReference type="SUPFAM" id="SSF52540">
    <property type="entry name" value="P-loop containing nucleoside triphosphate hydrolases"/>
    <property type="match status" value="1"/>
</dbReference>
<dbReference type="OrthoDB" id="7739966at2759"/>